<sequence>MPPYTIIYFPVQGCCEAMRMLLADQGQSWKEEVVTMETWMKEINLVAATQSRVFCYSSLS</sequence>
<feature type="domain" description="GST N-terminal" evidence="1">
    <location>
        <begin position="2"/>
        <end position="60"/>
    </location>
</feature>
<dbReference type="Gene3D" id="3.40.30.10">
    <property type="entry name" value="Glutaredoxin"/>
    <property type="match status" value="1"/>
</dbReference>
<protein>
    <recommendedName>
        <fullName evidence="1">GST N-terminal domain-containing protein</fullName>
    </recommendedName>
</protein>
<dbReference type="InterPro" id="IPR004045">
    <property type="entry name" value="Glutathione_S-Trfase_N"/>
</dbReference>
<dbReference type="InterPro" id="IPR036249">
    <property type="entry name" value="Thioredoxin-like_sf"/>
</dbReference>
<reference evidence="2" key="1">
    <citation type="submission" date="2018-10" db="EMBL/GenBank/DDBJ databases">
        <title>De novo assembly of a Great Dane genome.</title>
        <authorList>
            <person name="Kidd J.M."/>
            <person name="Pendleton A.L."/>
            <person name="Shen F."/>
            <person name="Emery S."/>
        </authorList>
    </citation>
    <scope>NUCLEOTIDE SEQUENCE [LARGE SCALE GENOMIC DNA]</scope>
    <source>
        <strain evidence="2">Great Dane</strain>
    </source>
</reference>
<dbReference type="Proteomes" id="UP000694542">
    <property type="component" value="Chromosome 1"/>
</dbReference>
<accession>A0A8C0PZH9</accession>
<organism evidence="2 3">
    <name type="scientific">Canis lupus familiaris</name>
    <name type="common">Dog</name>
    <name type="synonym">Canis familiaris</name>
    <dbReference type="NCBI Taxonomy" id="9615"/>
    <lineage>
        <taxon>Eukaryota</taxon>
        <taxon>Metazoa</taxon>
        <taxon>Chordata</taxon>
        <taxon>Craniata</taxon>
        <taxon>Vertebrata</taxon>
        <taxon>Euteleostomi</taxon>
        <taxon>Mammalia</taxon>
        <taxon>Eutheria</taxon>
        <taxon>Laurasiatheria</taxon>
        <taxon>Carnivora</taxon>
        <taxon>Caniformia</taxon>
        <taxon>Canidae</taxon>
        <taxon>Canis</taxon>
    </lineage>
</organism>
<proteinExistence type="predicted"/>
<dbReference type="Ensembl" id="ENSCAFT00040007142.1">
    <property type="protein sequence ID" value="ENSCAFP00040006210.1"/>
    <property type="gene ID" value="ENSCAFG00040003748.1"/>
</dbReference>
<dbReference type="AlphaFoldDB" id="A0A8C0PZH9"/>
<dbReference type="PROSITE" id="PS50404">
    <property type="entry name" value="GST_NTER"/>
    <property type="match status" value="1"/>
</dbReference>
<dbReference type="SUPFAM" id="SSF52833">
    <property type="entry name" value="Thioredoxin-like"/>
    <property type="match status" value="1"/>
</dbReference>
<name>A0A8C0PZH9_CANLF</name>
<evidence type="ECO:0000259" key="1">
    <source>
        <dbReference type="PROSITE" id="PS50404"/>
    </source>
</evidence>
<dbReference type="OrthoDB" id="414243at2759"/>
<evidence type="ECO:0000313" key="2">
    <source>
        <dbReference type="Ensembl" id="ENSCAFP00040006210.1"/>
    </source>
</evidence>
<evidence type="ECO:0000313" key="3">
    <source>
        <dbReference type="Proteomes" id="UP000694542"/>
    </source>
</evidence>
<reference evidence="2" key="2">
    <citation type="submission" date="2025-08" db="UniProtKB">
        <authorList>
            <consortium name="Ensembl"/>
        </authorList>
    </citation>
    <scope>IDENTIFICATION</scope>
</reference>